<gene>
    <name evidence="1" type="ORF">E9998_16995</name>
</gene>
<organism evidence="1 2">
    <name type="scientific">Glycomyces paridis</name>
    <dbReference type="NCBI Taxonomy" id="2126555"/>
    <lineage>
        <taxon>Bacteria</taxon>
        <taxon>Bacillati</taxon>
        <taxon>Actinomycetota</taxon>
        <taxon>Actinomycetes</taxon>
        <taxon>Glycomycetales</taxon>
        <taxon>Glycomycetaceae</taxon>
        <taxon>Glycomyces</taxon>
    </lineage>
</organism>
<accession>A0A4S8PC08</accession>
<dbReference type="Proteomes" id="UP000305792">
    <property type="component" value="Unassembled WGS sequence"/>
</dbReference>
<dbReference type="InterPro" id="IPR023214">
    <property type="entry name" value="HAD_sf"/>
</dbReference>
<dbReference type="SUPFAM" id="SSF56784">
    <property type="entry name" value="HAD-like"/>
    <property type="match status" value="1"/>
</dbReference>
<dbReference type="AlphaFoldDB" id="A0A4S8PC08"/>
<dbReference type="PANTHER" id="PTHR10000">
    <property type="entry name" value="PHOSPHOSERINE PHOSPHATASE"/>
    <property type="match status" value="1"/>
</dbReference>
<evidence type="ECO:0000313" key="2">
    <source>
        <dbReference type="Proteomes" id="UP000305792"/>
    </source>
</evidence>
<comment type="caution">
    <text evidence="1">The sequence shown here is derived from an EMBL/GenBank/DDBJ whole genome shotgun (WGS) entry which is preliminary data.</text>
</comment>
<keyword evidence="2" id="KW-1185">Reference proteome</keyword>
<sequence length="273" mass="28545">MLECSVIATDLDGTLLGRGRLLTERTRKALIAARERGIAVVAATARTPRGLAAVPGLAETVDAAICNNGAILYEPSTGAVDVRRTIDADAVRLLHERLLTALPDASFAIESGTAVYAQAAHIPSRPDYDDPWHRVDTLDAALAAAGRVVEYRLLDRETGPAGMLAAAGHVTVPGVVQWTWRDYPVFEYNAEGVSKGGALAEWCAERGIGPASVTAFGDAANDVPMLAWAGRSYAMAGAPPEVAAAADLRAPANTEDGVAQVIEALLEPFAPPV</sequence>
<protein>
    <submittedName>
        <fullName evidence="1">HAD family phosphatase</fullName>
    </submittedName>
</protein>
<dbReference type="Gene3D" id="3.30.1240.10">
    <property type="match status" value="1"/>
</dbReference>
<proteinExistence type="predicted"/>
<dbReference type="GO" id="GO:0000287">
    <property type="term" value="F:magnesium ion binding"/>
    <property type="evidence" value="ECO:0007669"/>
    <property type="project" value="TreeGrafter"/>
</dbReference>
<dbReference type="EMBL" id="STGX01000013">
    <property type="protein sequence ID" value="THV26692.1"/>
    <property type="molecule type" value="Genomic_DNA"/>
</dbReference>
<dbReference type="PROSITE" id="PS01229">
    <property type="entry name" value="COF_2"/>
    <property type="match status" value="1"/>
</dbReference>
<dbReference type="GO" id="GO:0005829">
    <property type="term" value="C:cytosol"/>
    <property type="evidence" value="ECO:0007669"/>
    <property type="project" value="TreeGrafter"/>
</dbReference>
<reference evidence="1 2" key="1">
    <citation type="journal article" date="2018" name="Int. J. Syst. Evol. Microbiol.">
        <title>Glycomyces paridis sp. nov., isolated from the medicinal plant Paris polyphylla.</title>
        <authorList>
            <person name="Fang X.M."/>
            <person name="Bai J.L."/>
            <person name="Su J."/>
            <person name="Zhao L.L."/>
            <person name="Liu H.Y."/>
            <person name="Ma B.P."/>
            <person name="Zhang Y.Q."/>
            <person name="Yu L.Y."/>
        </authorList>
    </citation>
    <scope>NUCLEOTIDE SEQUENCE [LARGE SCALE GENOMIC DNA]</scope>
    <source>
        <strain evidence="1 2">CPCC 204357</strain>
    </source>
</reference>
<name>A0A4S8PC08_9ACTN</name>
<evidence type="ECO:0000313" key="1">
    <source>
        <dbReference type="EMBL" id="THV26692.1"/>
    </source>
</evidence>
<dbReference type="OrthoDB" id="3180855at2"/>
<dbReference type="Pfam" id="PF08282">
    <property type="entry name" value="Hydrolase_3"/>
    <property type="match status" value="1"/>
</dbReference>
<dbReference type="PANTHER" id="PTHR10000:SF8">
    <property type="entry name" value="HAD SUPERFAMILY HYDROLASE-LIKE, TYPE 3"/>
    <property type="match status" value="1"/>
</dbReference>
<dbReference type="Gene3D" id="3.40.50.1000">
    <property type="entry name" value="HAD superfamily/HAD-like"/>
    <property type="match status" value="1"/>
</dbReference>
<dbReference type="GO" id="GO:0016791">
    <property type="term" value="F:phosphatase activity"/>
    <property type="evidence" value="ECO:0007669"/>
    <property type="project" value="TreeGrafter"/>
</dbReference>
<dbReference type="InterPro" id="IPR036412">
    <property type="entry name" value="HAD-like_sf"/>
</dbReference>
<dbReference type="RefSeq" id="WP_136530889.1">
    <property type="nucleotide sequence ID" value="NZ_STGX01000013.1"/>
</dbReference>